<dbReference type="Gene3D" id="3.30.420.10">
    <property type="entry name" value="Ribonuclease H-like superfamily/Ribonuclease H"/>
    <property type="match status" value="1"/>
</dbReference>
<dbReference type="EnsemblMetazoa" id="ASTEI11713-RA">
    <property type="protein sequence ID" value="ASTEI11713-PA"/>
    <property type="gene ID" value="ASTEI11713"/>
</dbReference>
<evidence type="ECO:0000313" key="1">
    <source>
        <dbReference type="EnsemblMetazoa" id="ASTEI11713-PA"/>
    </source>
</evidence>
<organism evidence="1 2">
    <name type="scientific">Anopheles stephensi</name>
    <name type="common">Indo-Pakistan malaria mosquito</name>
    <dbReference type="NCBI Taxonomy" id="30069"/>
    <lineage>
        <taxon>Eukaryota</taxon>
        <taxon>Metazoa</taxon>
        <taxon>Ecdysozoa</taxon>
        <taxon>Arthropoda</taxon>
        <taxon>Hexapoda</taxon>
        <taxon>Insecta</taxon>
        <taxon>Pterygota</taxon>
        <taxon>Neoptera</taxon>
        <taxon>Endopterygota</taxon>
        <taxon>Diptera</taxon>
        <taxon>Nematocera</taxon>
        <taxon>Culicoidea</taxon>
        <taxon>Culicidae</taxon>
        <taxon>Anophelinae</taxon>
        <taxon>Anopheles</taxon>
    </lineage>
</organism>
<reference evidence="2" key="1">
    <citation type="journal article" date="2014" name="Genome Biol.">
        <title>Genome analysis of a major urban malaria vector mosquito, Anopheles stephensi.</title>
        <authorList>
            <person name="Jiang X."/>
            <person name="Peery A."/>
            <person name="Hall A.B."/>
            <person name="Sharma A."/>
            <person name="Chen X.G."/>
            <person name="Waterhouse R.M."/>
            <person name="Komissarov A."/>
            <person name="Riehle M.M."/>
            <person name="Shouche Y."/>
            <person name="Sharakhova M.V."/>
            <person name="Lawson D."/>
            <person name="Pakpour N."/>
            <person name="Arensburger P."/>
            <person name="Davidson V.L."/>
            <person name="Eiglmeier K."/>
            <person name="Emrich S."/>
            <person name="George P."/>
            <person name="Kennedy R.C."/>
            <person name="Mane S.P."/>
            <person name="Maslen G."/>
            <person name="Oringanje C."/>
            <person name="Qi Y."/>
            <person name="Settlage R."/>
            <person name="Tojo M."/>
            <person name="Tubio J.M."/>
            <person name="Unger M.F."/>
            <person name="Wang B."/>
            <person name="Vernick K.D."/>
            <person name="Ribeiro J.M."/>
            <person name="James A.A."/>
            <person name="Michel K."/>
            <person name="Riehle M.A."/>
            <person name="Luckhart S."/>
            <person name="Sharakhov I.V."/>
            <person name="Tu Z."/>
        </authorList>
    </citation>
    <scope>NUCLEOTIDE SEQUENCE [LARGE SCALE GENOMIC DNA]</scope>
    <source>
        <strain evidence="2">Indian</strain>
    </source>
</reference>
<dbReference type="PROSITE" id="PS50994">
    <property type="entry name" value="INTEGRASE"/>
    <property type="match status" value="1"/>
</dbReference>
<dbReference type="VEuPathDB" id="VectorBase:ASTEI11713"/>
<dbReference type="InterPro" id="IPR001584">
    <property type="entry name" value="Integrase_cat-core"/>
</dbReference>
<dbReference type="GO" id="GO:0003676">
    <property type="term" value="F:nucleic acid binding"/>
    <property type="evidence" value="ECO:0007669"/>
    <property type="project" value="InterPro"/>
</dbReference>
<dbReference type="GO" id="GO:0015074">
    <property type="term" value="P:DNA integration"/>
    <property type="evidence" value="ECO:0007669"/>
    <property type="project" value="InterPro"/>
</dbReference>
<evidence type="ECO:0000313" key="2">
    <source>
        <dbReference type="Proteomes" id="UP000076408"/>
    </source>
</evidence>
<dbReference type="Proteomes" id="UP000076408">
    <property type="component" value="Unassembled WGS sequence"/>
</dbReference>
<name>A0A182YTC7_ANOST</name>
<keyword evidence="2" id="KW-1185">Reference proteome</keyword>
<dbReference type="InterPro" id="IPR036397">
    <property type="entry name" value="RNaseH_sf"/>
</dbReference>
<proteinExistence type="predicted"/>
<dbReference type="STRING" id="30069.A0A182YTC7"/>
<accession>A0A182YTC7</accession>
<protein>
    <submittedName>
        <fullName evidence="1">Uncharacterized protein</fullName>
    </submittedName>
</protein>
<dbReference type="AlphaFoldDB" id="A0A182YTC7"/>
<dbReference type="InterPro" id="IPR012337">
    <property type="entry name" value="RNaseH-like_sf"/>
</dbReference>
<sequence length="125" mass="14306">MSHVDALSRLEHIAAVDDVDIDFQLRVAQARDPFIKALIKELEVADVEGYELQDAVVYKRSPANRTNNRNLHSIHKEPYPFDTLHIDHFGPLPTSSLKRKYLLVVVDAFTKFIKLYPTSSTSTRE</sequence>
<reference evidence="1" key="2">
    <citation type="submission" date="2020-05" db="UniProtKB">
        <authorList>
            <consortium name="EnsemblMetazoa"/>
        </authorList>
    </citation>
    <scope>IDENTIFICATION</scope>
    <source>
        <strain evidence="1">Indian</strain>
    </source>
</reference>
<dbReference type="SUPFAM" id="SSF53098">
    <property type="entry name" value="Ribonuclease H-like"/>
    <property type="match status" value="1"/>
</dbReference>